<sequence>MNKIIILSCLLLLLIGCQLQNRPEVKAPIEVKVAQVISGQTLEVLGIGEQPNLMSQVRLLGIDTPDLQQRPWGNAARERLQELIGEQPVKLEFDVEVKDQFGRTLAYVWKDKALLNEQLTKEGYALFVARSPNHKYDHRLERAQQRARLLGIGIWNPENPMRFTPAEFRRQYR</sequence>
<reference evidence="5 6" key="1">
    <citation type="journal article" date="2019" name="Genome Biol. Evol.">
        <title>Day and night: Metabolic profiles and evolutionary relationships of six axenic non-marine cyanobacteria.</title>
        <authorList>
            <person name="Will S.E."/>
            <person name="Henke P."/>
            <person name="Boedeker C."/>
            <person name="Huang S."/>
            <person name="Brinkmann H."/>
            <person name="Rohde M."/>
            <person name="Jarek M."/>
            <person name="Friedl T."/>
            <person name="Seufert S."/>
            <person name="Schumacher M."/>
            <person name="Overmann J."/>
            <person name="Neumann-Schaal M."/>
            <person name="Petersen J."/>
        </authorList>
    </citation>
    <scope>NUCLEOTIDE SEQUENCE [LARGE SCALE GENOMIC DNA]</scope>
    <source>
        <strain evidence="5 6">PCC 6912</strain>
    </source>
</reference>
<name>A0A3S5K268_CHLFR</name>
<evidence type="ECO:0000256" key="2">
    <source>
        <dbReference type="ARBA" id="ARBA00022759"/>
    </source>
</evidence>
<evidence type="ECO:0000313" key="6">
    <source>
        <dbReference type="Proteomes" id="UP000268857"/>
    </source>
</evidence>
<evidence type="ECO:0000256" key="1">
    <source>
        <dbReference type="ARBA" id="ARBA00022722"/>
    </source>
</evidence>
<keyword evidence="2" id="KW-0255">Endonuclease</keyword>
<dbReference type="STRING" id="211165.GCA_000317285_00623"/>
<dbReference type="PROSITE" id="PS50830">
    <property type="entry name" value="TNASE_3"/>
    <property type="match status" value="1"/>
</dbReference>
<dbReference type="PANTHER" id="PTHR12302">
    <property type="entry name" value="EBNA2 BINDING PROTEIN P100"/>
    <property type="match status" value="1"/>
</dbReference>
<dbReference type="PROSITE" id="PS51257">
    <property type="entry name" value="PROKAR_LIPOPROTEIN"/>
    <property type="match status" value="1"/>
</dbReference>
<proteinExistence type="predicted"/>
<protein>
    <submittedName>
        <fullName evidence="5">Thermonuclease</fullName>
    </submittedName>
</protein>
<evidence type="ECO:0000313" key="5">
    <source>
        <dbReference type="EMBL" id="RUR82997.1"/>
    </source>
</evidence>
<dbReference type="SMART" id="SM00318">
    <property type="entry name" value="SNc"/>
    <property type="match status" value="1"/>
</dbReference>
<dbReference type="AlphaFoldDB" id="A0A3S5K268"/>
<organism evidence="5 6">
    <name type="scientific">Chlorogloeopsis fritschii PCC 6912</name>
    <dbReference type="NCBI Taxonomy" id="211165"/>
    <lineage>
        <taxon>Bacteria</taxon>
        <taxon>Bacillati</taxon>
        <taxon>Cyanobacteriota</taxon>
        <taxon>Cyanophyceae</taxon>
        <taxon>Nostocales</taxon>
        <taxon>Chlorogloeopsidaceae</taxon>
        <taxon>Chlorogloeopsis</taxon>
    </lineage>
</organism>
<dbReference type="OrthoDB" id="4376109at2"/>
<accession>A0A3S5K268</accession>
<dbReference type="Proteomes" id="UP000268857">
    <property type="component" value="Unassembled WGS sequence"/>
</dbReference>
<evidence type="ECO:0000259" key="4">
    <source>
        <dbReference type="PROSITE" id="PS50830"/>
    </source>
</evidence>
<keyword evidence="1" id="KW-0540">Nuclease</keyword>
<dbReference type="Pfam" id="PF00565">
    <property type="entry name" value="SNase"/>
    <property type="match status" value="1"/>
</dbReference>
<keyword evidence="6" id="KW-1185">Reference proteome</keyword>
<evidence type="ECO:0000256" key="3">
    <source>
        <dbReference type="ARBA" id="ARBA00022801"/>
    </source>
</evidence>
<comment type="caution">
    <text evidence="5">The sequence shown here is derived from an EMBL/GenBank/DDBJ whole genome shotgun (WGS) entry which is preliminary data.</text>
</comment>
<dbReference type="InterPro" id="IPR035437">
    <property type="entry name" value="SNase_OB-fold_sf"/>
</dbReference>
<dbReference type="Gene3D" id="2.40.50.90">
    <property type="match status" value="1"/>
</dbReference>
<keyword evidence="3" id="KW-0378">Hydrolase</keyword>
<feature type="domain" description="TNase-like" evidence="4">
    <location>
        <begin position="27"/>
        <end position="157"/>
    </location>
</feature>
<dbReference type="RefSeq" id="WP_016879242.1">
    <property type="nucleotide sequence ID" value="NZ_AJLN01000039.1"/>
</dbReference>
<dbReference type="SUPFAM" id="SSF50199">
    <property type="entry name" value="Staphylococcal nuclease"/>
    <property type="match status" value="1"/>
</dbReference>
<dbReference type="EMBL" id="RSCJ01000008">
    <property type="protein sequence ID" value="RUR82997.1"/>
    <property type="molecule type" value="Genomic_DNA"/>
</dbReference>
<dbReference type="InterPro" id="IPR016071">
    <property type="entry name" value="Staphylococal_nuclease_OB-fold"/>
</dbReference>
<dbReference type="PANTHER" id="PTHR12302:SF3">
    <property type="entry name" value="SERINE_THREONINE-PROTEIN KINASE 31"/>
    <property type="match status" value="1"/>
</dbReference>
<gene>
    <name evidence="5" type="ORF">PCC6912_23710</name>
</gene>
<dbReference type="GO" id="GO:0004519">
    <property type="term" value="F:endonuclease activity"/>
    <property type="evidence" value="ECO:0007669"/>
    <property type="project" value="UniProtKB-KW"/>
</dbReference>
<dbReference type="GO" id="GO:0016787">
    <property type="term" value="F:hydrolase activity"/>
    <property type="evidence" value="ECO:0007669"/>
    <property type="project" value="UniProtKB-KW"/>
</dbReference>